<dbReference type="PANTHER" id="PTHR36156:SF2">
    <property type="entry name" value="CUPIN TYPE-2 DOMAIN-CONTAINING PROTEIN"/>
    <property type="match status" value="1"/>
</dbReference>
<evidence type="ECO:0000259" key="1">
    <source>
        <dbReference type="Pfam" id="PF07883"/>
    </source>
</evidence>
<gene>
    <name evidence="2" type="ORF">BPOR_0113g00210</name>
</gene>
<dbReference type="Pfam" id="PF07883">
    <property type="entry name" value="Cupin_2"/>
    <property type="match status" value="1"/>
</dbReference>
<name>A0A4Z1KXV7_9HELO</name>
<dbReference type="Gene3D" id="2.60.120.10">
    <property type="entry name" value="Jelly Rolls"/>
    <property type="match status" value="1"/>
</dbReference>
<feature type="domain" description="Cupin type-2" evidence="1">
    <location>
        <begin position="86"/>
        <end position="151"/>
    </location>
</feature>
<protein>
    <recommendedName>
        <fullName evidence="1">Cupin type-2 domain-containing protein</fullName>
    </recommendedName>
</protein>
<keyword evidence="3" id="KW-1185">Reference proteome</keyword>
<evidence type="ECO:0000313" key="3">
    <source>
        <dbReference type="Proteomes" id="UP000297280"/>
    </source>
</evidence>
<dbReference type="EMBL" id="PQXO01000113">
    <property type="protein sequence ID" value="TGO89368.1"/>
    <property type="molecule type" value="Genomic_DNA"/>
</dbReference>
<evidence type="ECO:0000313" key="2">
    <source>
        <dbReference type="EMBL" id="TGO89368.1"/>
    </source>
</evidence>
<dbReference type="Proteomes" id="UP000297280">
    <property type="component" value="Unassembled WGS sequence"/>
</dbReference>
<sequence length="177" mass="19188">MSTIPPPRAVVTSHTASGTAIIPSDSQLPLFHPFGPLASGFTTIHTLPSLPSLPSLPASLIAPINTNSEPSIPRPSPAGLVVCTTDFPPHYVTPTHRTITCDYMIVIKGEIVLRVDEGKETILKEGDMCVQRVTMHTWENRTEEWCRCVCVMAGGEKIVMADGKVLEQSYTAPKPKN</sequence>
<dbReference type="CDD" id="cd02231">
    <property type="entry name" value="cupin_BLL6423-like"/>
    <property type="match status" value="1"/>
</dbReference>
<dbReference type="SUPFAM" id="SSF51182">
    <property type="entry name" value="RmlC-like cupins"/>
    <property type="match status" value="1"/>
</dbReference>
<dbReference type="InterPro" id="IPR013096">
    <property type="entry name" value="Cupin_2"/>
</dbReference>
<proteinExistence type="predicted"/>
<dbReference type="InterPro" id="IPR047142">
    <property type="entry name" value="OryJ/VirC-like"/>
</dbReference>
<dbReference type="InterPro" id="IPR011051">
    <property type="entry name" value="RmlC_Cupin_sf"/>
</dbReference>
<dbReference type="PANTHER" id="PTHR36156">
    <property type="entry name" value="SLR2101 PROTEIN"/>
    <property type="match status" value="1"/>
</dbReference>
<comment type="caution">
    <text evidence="2">The sequence shown here is derived from an EMBL/GenBank/DDBJ whole genome shotgun (WGS) entry which is preliminary data.</text>
</comment>
<organism evidence="2 3">
    <name type="scientific">Botrytis porri</name>
    <dbReference type="NCBI Taxonomy" id="87229"/>
    <lineage>
        <taxon>Eukaryota</taxon>
        <taxon>Fungi</taxon>
        <taxon>Dikarya</taxon>
        <taxon>Ascomycota</taxon>
        <taxon>Pezizomycotina</taxon>
        <taxon>Leotiomycetes</taxon>
        <taxon>Helotiales</taxon>
        <taxon>Sclerotiniaceae</taxon>
        <taxon>Botrytis</taxon>
    </lineage>
</organism>
<dbReference type="InterPro" id="IPR014710">
    <property type="entry name" value="RmlC-like_jellyroll"/>
</dbReference>
<accession>A0A4Z1KXV7</accession>
<reference evidence="2 3" key="1">
    <citation type="submission" date="2017-12" db="EMBL/GenBank/DDBJ databases">
        <title>Comparative genomics of Botrytis spp.</title>
        <authorList>
            <person name="Valero-Jimenez C.A."/>
            <person name="Tapia P."/>
            <person name="Veloso J."/>
            <person name="Silva-Moreno E."/>
            <person name="Staats M."/>
            <person name="Valdes J.H."/>
            <person name="Van Kan J.A.L."/>
        </authorList>
    </citation>
    <scope>NUCLEOTIDE SEQUENCE [LARGE SCALE GENOMIC DNA]</scope>
    <source>
        <strain evidence="2 3">MUCL3349</strain>
    </source>
</reference>
<dbReference type="STRING" id="87229.A0A4Z1KXV7"/>
<dbReference type="AlphaFoldDB" id="A0A4Z1KXV7"/>